<accession>A0A0F7L8L9</accession>
<reference evidence="1" key="1">
    <citation type="journal article" date="2015" name="Front. Microbiol.">
        <title>Combining genomic sequencing methods to explore viral diversity and reveal potential virus-host interactions.</title>
        <authorList>
            <person name="Chow C.E."/>
            <person name="Winget D.M."/>
            <person name="White R.A.III."/>
            <person name="Hallam S.J."/>
            <person name="Suttle C.A."/>
        </authorList>
    </citation>
    <scope>NUCLEOTIDE SEQUENCE</scope>
    <source>
        <strain evidence="1">Oxic1_7</strain>
    </source>
</reference>
<reference evidence="1" key="2">
    <citation type="submission" date="2015-03" db="EMBL/GenBank/DDBJ databases">
        <authorList>
            <person name="Chow C.-E.T."/>
            <person name="Winget D.M."/>
            <person name="White R.A.III."/>
            <person name="Hallam S.J."/>
            <person name="Suttle C.A."/>
        </authorList>
    </citation>
    <scope>NUCLEOTIDE SEQUENCE</scope>
    <source>
        <strain evidence="1">Oxic1_7</strain>
    </source>
</reference>
<protein>
    <submittedName>
        <fullName evidence="1">Uncharacterized protein</fullName>
    </submittedName>
</protein>
<name>A0A0F7L8L9_9VIRU</name>
<dbReference type="EMBL" id="KR029602">
    <property type="protein sequence ID" value="AKH48305.1"/>
    <property type="molecule type" value="Genomic_DNA"/>
</dbReference>
<sequence>MITISLTCHYHISLWHFGSRQLTVVLRQYTTSPTLTLIKTFVLYVLISQMIITQNQILQLSQDYRLDLSQTRKRISVIPVLTLTDHIIPQLITTESGW</sequence>
<proteinExistence type="predicted"/>
<organism evidence="1">
    <name type="scientific">uncultured marine virus</name>
    <dbReference type="NCBI Taxonomy" id="186617"/>
    <lineage>
        <taxon>Viruses</taxon>
        <taxon>environmental samples</taxon>
    </lineage>
</organism>
<evidence type="ECO:0000313" key="1">
    <source>
        <dbReference type="EMBL" id="AKH48305.1"/>
    </source>
</evidence>